<dbReference type="InterPro" id="IPR041694">
    <property type="entry name" value="ADH_N_2"/>
</dbReference>
<dbReference type="Proteomes" id="UP000283530">
    <property type="component" value="Unassembled WGS sequence"/>
</dbReference>
<keyword evidence="4" id="KW-1185">Reference proteome</keyword>
<dbReference type="STRING" id="337451.A0A443Q150"/>
<dbReference type="InterPro" id="IPR011032">
    <property type="entry name" value="GroES-like_sf"/>
</dbReference>
<dbReference type="OrthoDB" id="809632at2759"/>
<accession>A0A443Q150</accession>
<proteinExistence type="predicted"/>
<dbReference type="InterPro" id="IPR045010">
    <property type="entry name" value="MDR_fam"/>
</dbReference>
<evidence type="ECO:0000313" key="3">
    <source>
        <dbReference type="EMBL" id="RWR96739.1"/>
    </source>
</evidence>
<reference evidence="3 4" key="1">
    <citation type="journal article" date="2019" name="Nat. Plants">
        <title>Stout camphor tree genome fills gaps in understanding of flowering plant genome evolution.</title>
        <authorList>
            <person name="Chaw S.M."/>
            <person name="Liu Y.C."/>
            <person name="Wu Y.W."/>
            <person name="Wang H.Y."/>
            <person name="Lin C.I."/>
            <person name="Wu C.S."/>
            <person name="Ke H.M."/>
            <person name="Chang L.Y."/>
            <person name="Hsu C.Y."/>
            <person name="Yang H.T."/>
            <person name="Sudianto E."/>
            <person name="Hsu M.H."/>
            <person name="Wu K.P."/>
            <person name="Wang L.N."/>
            <person name="Leebens-Mack J.H."/>
            <person name="Tsai I.J."/>
        </authorList>
    </citation>
    <scope>NUCLEOTIDE SEQUENCE [LARGE SCALE GENOMIC DNA]</scope>
    <source>
        <strain evidence="4">cv. Chaw 1501</strain>
        <tissue evidence="3">Young leaves</tissue>
    </source>
</reference>
<dbReference type="PANTHER" id="PTHR43205:SF7">
    <property type="entry name" value="PROSTAGLANDIN REDUCTASE 1"/>
    <property type="match status" value="1"/>
</dbReference>
<dbReference type="GO" id="GO:0032440">
    <property type="term" value="F:2-alkenal reductase [NAD(P)H] activity"/>
    <property type="evidence" value="ECO:0007669"/>
    <property type="project" value="TreeGrafter"/>
</dbReference>
<sequence length="306" mass="35935">MRCLHLLSPSSQKSRQNSVLYTHTHTRICNLKLHFHFQKAVTKIGRKNVQEGRRSQQQADSASRLCNGLYERVRYGSQNRHDSVEGSKAILVKNLYLACDPDMRTRMKKPDASFITDSYYAPGAKFTFNLQKHLVFPSCATSWNLFFFFFFWCKFHVIVQPIVGFGVAKVADSGHPDFKEGDLVWGLTGWEEYSLIQEPETLFKIKHADVPLSYYTGVLGKAFKNLYEVLAVEYLYIWNSVNKYYKLHTQPHSTSLFSLIYFFENQERFFECIFYLLEDLHNLTHLVSFTSFRIKRDCFFLKYDFC</sequence>
<dbReference type="EMBL" id="QPKB01000012">
    <property type="protein sequence ID" value="RWR96739.1"/>
    <property type="molecule type" value="Genomic_DNA"/>
</dbReference>
<protein>
    <submittedName>
        <fullName evidence="3">Alcohol dehydrogenase, C-terminal</fullName>
    </submittedName>
</protein>
<organism evidence="3 4">
    <name type="scientific">Cinnamomum micranthum f. kanehirae</name>
    <dbReference type="NCBI Taxonomy" id="337451"/>
    <lineage>
        <taxon>Eukaryota</taxon>
        <taxon>Viridiplantae</taxon>
        <taxon>Streptophyta</taxon>
        <taxon>Embryophyta</taxon>
        <taxon>Tracheophyta</taxon>
        <taxon>Spermatophyta</taxon>
        <taxon>Magnoliopsida</taxon>
        <taxon>Magnoliidae</taxon>
        <taxon>Laurales</taxon>
        <taxon>Lauraceae</taxon>
        <taxon>Cinnamomum</taxon>
    </lineage>
</organism>
<dbReference type="Pfam" id="PF16884">
    <property type="entry name" value="ADH_N_2"/>
    <property type="match status" value="1"/>
</dbReference>
<evidence type="ECO:0000259" key="2">
    <source>
        <dbReference type="Pfam" id="PF16884"/>
    </source>
</evidence>
<dbReference type="SUPFAM" id="SSF50129">
    <property type="entry name" value="GroES-like"/>
    <property type="match status" value="1"/>
</dbReference>
<gene>
    <name evidence="3" type="ORF">CKAN_02613900</name>
</gene>
<keyword evidence="1" id="KW-0560">Oxidoreductase</keyword>
<evidence type="ECO:0000313" key="4">
    <source>
        <dbReference type="Proteomes" id="UP000283530"/>
    </source>
</evidence>
<feature type="domain" description="Oxidoreductase N-terminal" evidence="2">
    <location>
        <begin position="160"/>
        <end position="203"/>
    </location>
</feature>
<dbReference type="Gene3D" id="3.90.180.10">
    <property type="entry name" value="Medium-chain alcohol dehydrogenases, catalytic domain"/>
    <property type="match status" value="1"/>
</dbReference>
<name>A0A443Q150_9MAGN</name>
<evidence type="ECO:0000256" key="1">
    <source>
        <dbReference type="ARBA" id="ARBA00023002"/>
    </source>
</evidence>
<dbReference type="PANTHER" id="PTHR43205">
    <property type="entry name" value="PROSTAGLANDIN REDUCTASE"/>
    <property type="match status" value="1"/>
</dbReference>
<dbReference type="AlphaFoldDB" id="A0A443Q150"/>
<comment type="caution">
    <text evidence="3">The sequence shown here is derived from an EMBL/GenBank/DDBJ whole genome shotgun (WGS) entry which is preliminary data.</text>
</comment>